<gene>
    <name evidence="5" type="ORF">FYJ66_04685</name>
</gene>
<evidence type="ECO:0000256" key="1">
    <source>
        <dbReference type="ARBA" id="ARBA00001933"/>
    </source>
</evidence>
<dbReference type="GO" id="GO:0008784">
    <property type="term" value="F:alanine racemase activity"/>
    <property type="evidence" value="ECO:0007669"/>
    <property type="project" value="TreeGrafter"/>
</dbReference>
<dbReference type="RefSeq" id="WP_154572355.1">
    <property type="nucleotide sequence ID" value="NZ_JAQXPA010000051.1"/>
</dbReference>
<dbReference type="SUPFAM" id="SSF51419">
    <property type="entry name" value="PLP-binding barrel"/>
    <property type="match status" value="1"/>
</dbReference>
<name>A0A6A8M8V3_9FIRM</name>
<dbReference type="PANTHER" id="PTHR30511">
    <property type="entry name" value="ALANINE RACEMASE"/>
    <property type="match status" value="1"/>
</dbReference>
<dbReference type="PANTHER" id="PTHR30511:SF3">
    <property type="entry name" value="LYSINE RACEMASE"/>
    <property type="match status" value="1"/>
</dbReference>
<dbReference type="Pfam" id="PF01168">
    <property type="entry name" value="Ala_racemase_N"/>
    <property type="match status" value="1"/>
</dbReference>
<evidence type="ECO:0000259" key="4">
    <source>
        <dbReference type="Pfam" id="PF01168"/>
    </source>
</evidence>
<feature type="domain" description="Alanine racemase N-terminal" evidence="4">
    <location>
        <begin position="11"/>
        <end position="229"/>
    </location>
</feature>
<protein>
    <submittedName>
        <fullName evidence="5">Alanine/ornithine racemase family PLP-dependent enzyme</fullName>
    </submittedName>
</protein>
<dbReference type="EMBL" id="VUNB01000003">
    <property type="protein sequence ID" value="MST68888.1"/>
    <property type="molecule type" value="Genomic_DNA"/>
</dbReference>
<evidence type="ECO:0000313" key="5">
    <source>
        <dbReference type="EMBL" id="MST68888.1"/>
    </source>
</evidence>
<dbReference type="GO" id="GO:0030170">
    <property type="term" value="F:pyridoxal phosphate binding"/>
    <property type="evidence" value="ECO:0007669"/>
    <property type="project" value="TreeGrafter"/>
</dbReference>
<dbReference type="InterPro" id="IPR029066">
    <property type="entry name" value="PLP-binding_barrel"/>
</dbReference>
<dbReference type="Gene3D" id="3.20.20.10">
    <property type="entry name" value="Alanine racemase"/>
    <property type="match status" value="1"/>
</dbReference>
<dbReference type="InterPro" id="IPR000821">
    <property type="entry name" value="Ala_racemase"/>
</dbReference>
<keyword evidence="3" id="KW-0413">Isomerase</keyword>
<comment type="caution">
    <text evidence="5">The sequence shown here is derived from an EMBL/GenBank/DDBJ whole genome shotgun (WGS) entry which is preliminary data.</text>
</comment>
<reference evidence="5" key="1">
    <citation type="submission" date="2019-09" db="EMBL/GenBank/DDBJ databases">
        <title>In-depth cultivation of the pig gut microbiome towards novel bacterial diversity and tailored functional studies.</title>
        <authorList>
            <person name="Wylensek D."/>
            <person name="Hitch T.C.A."/>
            <person name="Clavel T."/>
        </authorList>
    </citation>
    <scope>NUCLEOTIDE SEQUENCE</scope>
    <source>
        <strain evidence="5">RF-744-FAT-WT-3</strain>
    </source>
</reference>
<comment type="cofactor">
    <cofactor evidence="1">
        <name>pyridoxal 5'-phosphate</name>
        <dbReference type="ChEBI" id="CHEBI:597326"/>
    </cofactor>
</comment>
<dbReference type="GO" id="GO:0005829">
    <property type="term" value="C:cytosol"/>
    <property type="evidence" value="ECO:0007669"/>
    <property type="project" value="TreeGrafter"/>
</dbReference>
<dbReference type="AlphaFoldDB" id="A0A6A8M8V3"/>
<evidence type="ECO:0000256" key="2">
    <source>
        <dbReference type="ARBA" id="ARBA00022898"/>
    </source>
</evidence>
<dbReference type="InterPro" id="IPR001608">
    <property type="entry name" value="Ala_racemase_N"/>
</dbReference>
<organism evidence="5">
    <name type="scientific">Baileyella intestinalis</name>
    <dbReference type="NCBI Taxonomy" id="2606709"/>
    <lineage>
        <taxon>Bacteria</taxon>
        <taxon>Bacillati</taxon>
        <taxon>Bacillota</taxon>
        <taxon>Clostridia</taxon>
        <taxon>Peptostreptococcales</taxon>
        <taxon>Anaerovoracaceae</taxon>
        <taxon>Baileyella</taxon>
    </lineage>
</organism>
<sequence>MGERMYPAVVIDHSKLKENAGKVRELCGSRGIRVAGVIKGANGILSVVEDMVDSGIDMLASSRMEQLARVKDAGIKAELLMIRVPMLCEIQELVRVCDLSLNSEIRTLEAINEEALRQGKKHGVVLMADLGDLREGFFDPEDLKAAALHVENHLEGLVLRGIGTNLGCYGSVMPTEDKMEALASLAEEVQGLIGRPLEIVSGGATSSLMGVFDNYMPDTVNMLRIGAGILVGPLDETCTCYHYDQMKMLNDDCFTLEAQVIEVKKKASHPQGTLGVDAFGHKKTYVDRGMRTRALCAVGGADFGDPEDIIPIDPGVEVVGCSGDHLILDVEDAPEKPAVGDVIRFKTKYTALLRLTGSENVHIIDK</sequence>
<accession>A0A6A8M8V3</accession>
<keyword evidence="2" id="KW-0663">Pyridoxal phosphate</keyword>
<proteinExistence type="predicted"/>
<evidence type="ECO:0000256" key="3">
    <source>
        <dbReference type="ARBA" id="ARBA00023235"/>
    </source>
</evidence>